<proteinExistence type="predicted"/>
<dbReference type="AlphaFoldDB" id="X1J2J8"/>
<accession>X1J2J8</accession>
<feature type="non-terminal residue" evidence="1">
    <location>
        <position position="1"/>
    </location>
</feature>
<sequence>ASALRVKMQKVKHRIACVIGGFGDPSINYMDVKKEIRRESAIKHIIEKKLKDIKKRGIIEQEQLERLWNEHQSKERDNSFLLMHIASLEIILRTFKVNC</sequence>
<dbReference type="EMBL" id="BARU01026538">
    <property type="protein sequence ID" value="GAH63973.1"/>
    <property type="molecule type" value="Genomic_DNA"/>
</dbReference>
<comment type="caution">
    <text evidence="1">The sequence shown here is derived from an EMBL/GenBank/DDBJ whole genome shotgun (WGS) entry which is preliminary data.</text>
</comment>
<gene>
    <name evidence="1" type="ORF">S03H2_42612</name>
</gene>
<evidence type="ECO:0000313" key="1">
    <source>
        <dbReference type="EMBL" id="GAH63973.1"/>
    </source>
</evidence>
<organism evidence="1">
    <name type="scientific">marine sediment metagenome</name>
    <dbReference type="NCBI Taxonomy" id="412755"/>
    <lineage>
        <taxon>unclassified sequences</taxon>
        <taxon>metagenomes</taxon>
        <taxon>ecological metagenomes</taxon>
    </lineage>
</organism>
<name>X1J2J8_9ZZZZ</name>
<protein>
    <submittedName>
        <fullName evidence="1">Uncharacterized protein</fullName>
    </submittedName>
</protein>
<reference evidence="1" key="1">
    <citation type="journal article" date="2014" name="Front. Microbiol.">
        <title>High frequency of phylogenetically diverse reductive dehalogenase-homologous genes in deep subseafloor sedimentary metagenomes.</title>
        <authorList>
            <person name="Kawai M."/>
            <person name="Futagami T."/>
            <person name="Toyoda A."/>
            <person name="Takaki Y."/>
            <person name="Nishi S."/>
            <person name="Hori S."/>
            <person name="Arai W."/>
            <person name="Tsubouchi T."/>
            <person name="Morono Y."/>
            <person name="Uchiyama I."/>
            <person name="Ito T."/>
            <person name="Fujiyama A."/>
            <person name="Inagaki F."/>
            <person name="Takami H."/>
        </authorList>
    </citation>
    <scope>NUCLEOTIDE SEQUENCE</scope>
    <source>
        <strain evidence="1">Expedition CK06-06</strain>
    </source>
</reference>